<dbReference type="PROSITE" id="PS50005">
    <property type="entry name" value="TPR"/>
    <property type="match status" value="6"/>
</dbReference>
<gene>
    <name evidence="3" type="ORF">K1W69_08465</name>
</gene>
<evidence type="ECO:0000256" key="2">
    <source>
        <dbReference type="SAM" id="Phobius"/>
    </source>
</evidence>
<dbReference type="RefSeq" id="WP_220227945.1">
    <property type="nucleotide sequence ID" value="NZ_JAICBX010000002.1"/>
</dbReference>
<feature type="repeat" description="TPR" evidence="1">
    <location>
        <begin position="302"/>
        <end position="335"/>
    </location>
</feature>
<dbReference type="Pfam" id="PF00515">
    <property type="entry name" value="TPR_1"/>
    <property type="match status" value="1"/>
</dbReference>
<dbReference type="GO" id="GO:0097363">
    <property type="term" value="F:protein O-acetylglucosaminyltransferase activity"/>
    <property type="evidence" value="ECO:0007669"/>
    <property type="project" value="TreeGrafter"/>
</dbReference>
<feature type="transmembrane region" description="Helical" evidence="2">
    <location>
        <begin position="66"/>
        <end position="88"/>
    </location>
</feature>
<accession>A0AAE2ZIP8</accession>
<dbReference type="EMBL" id="JAICBX010000002">
    <property type="protein sequence ID" value="MBW8637218.1"/>
    <property type="molecule type" value="Genomic_DNA"/>
</dbReference>
<keyword evidence="2" id="KW-0812">Transmembrane</keyword>
<dbReference type="GO" id="GO:0006493">
    <property type="term" value="P:protein O-linked glycosylation"/>
    <property type="evidence" value="ECO:0007669"/>
    <property type="project" value="InterPro"/>
</dbReference>
<keyword evidence="4" id="KW-1185">Reference proteome</keyword>
<keyword evidence="2" id="KW-0472">Membrane</keyword>
<dbReference type="InterPro" id="IPR019734">
    <property type="entry name" value="TPR_rpt"/>
</dbReference>
<dbReference type="InterPro" id="IPR011990">
    <property type="entry name" value="TPR-like_helical_dom_sf"/>
</dbReference>
<dbReference type="PROSITE" id="PS50293">
    <property type="entry name" value="TPR_REGION"/>
    <property type="match status" value="3"/>
</dbReference>
<proteinExistence type="predicted"/>
<evidence type="ECO:0000313" key="4">
    <source>
        <dbReference type="Proteomes" id="UP001196509"/>
    </source>
</evidence>
<name>A0AAE2ZIP8_9HYPH</name>
<dbReference type="AlphaFoldDB" id="A0AAE2ZIP8"/>
<dbReference type="Pfam" id="PF13432">
    <property type="entry name" value="TPR_16"/>
    <property type="match status" value="1"/>
</dbReference>
<comment type="caution">
    <text evidence="3">The sequence shown here is derived from an EMBL/GenBank/DDBJ whole genome shotgun (WGS) entry which is preliminary data.</text>
</comment>
<sequence length="755" mass="83525">MSGMSEGDREDKGPSGNYSVYSIAPVTVQYGPVSYVPAPPEKPPAKRARTDRLKSLVEGVGRFRSLFFDILFILLVAFLAFLAVYLAFSERKLIVEPIKAPAMLTQLGYSGDVAADRLVDAINDVEQAAKVRRNNLDVIPRSRNVEITVPEVGTLFDTSLYYVKKLFSRQDIQIAGEFICSTRECETEGIYLRLRVLGGADATVNMEMIGDSSKTGLEDDYFRSAAIDLLEKIDPYVAAAYYYDRKPDRATTIIRRILRGSQTSEDIALANNLLGVMDLHAGRYTSAIGYFSNAIDIDPGLTEAYSNWGNALLSQHRTDEAIVKYEMAIRLDPEFASAHANIADALMRQGDVDEAIEKYRTAIDIDPDIAYAYANLGDAFARKGDALTAVGDTQNAEVAYAEAFDYFRDAIDIEPALVFAYVSWGNAMMKQGAYDGALKKIEEGLDTATTRDIPNRSGTLAYLNASLGDLHIRIDDDPKTAIRHYREALKFRQDNLQALAGLGDALSSRRRYDEAIKHYQKALEVKKDYVRAAVGLGDAWYHKGKSFHEQAEIAYLQAVEYQEGAFRAHEGLGNIAFSRGNDIEAEARFAEAVRHNVNAVHSHAGIGNVKFRLGYYEDASDAFAKALEINPDVAYIQAGYASANAQLGACDTSIPSFDKATLLSPRSAYIYRDWQATLRKCGREVEIPAALRRWAEASPDSAEPQFLLAQAYLELGVTHAAAQHCRLAVRINPEHTDATMLLAELDESYRQSGPR</sequence>
<organism evidence="3 4">
    <name type="scientific">Flavimaribacter sediminis</name>
    <dbReference type="NCBI Taxonomy" id="2865987"/>
    <lineage>
        <taxon>Bacteria</taxon>
        <taxon>Pseudomonadati</taxon>
        <taxon>Pseudomonadota</taxon>
        <taxon>Alphaproteobacteria</taxon>
        <taxon>Hyphomicrobiales</taxon>
        <taxon>Rhizobiaceae</taxon>
        <taxon>Flavimaribacter</taxon>
    </lineage>
</organism>
<keyword evidence="2" id="KW-1133">Transmembrane helix</keyword>
<evidence type="ECO:0000313" key="3">
    <source>
        <dbReference type="EMBL" id="MBW8637218.1"/>
    </source>
</evidence>
<dbReference type="Proteomes" id="UP001196509">
    <property type="component" value="Unassembled WGS sequence"/>
</dbReference>
<dbReference type="Pfam" id="PF13181">
    <property type="entry name" value="TPR_8"/>
    <property type="match status" value="2"/>
</dbReference>
<feature type="repeat" description="TPR" evidence="1">
    <location>
        <begin position="336"/>
        <end position="369"/>
    </location>
</feature>
<dbReference type="Gene3D" id="1.25.40.10">
    <property type="entry name" value="Tetratricopeptide repeat domain"/>
    <property type="match status" value="5"/>
</dbReference>
<dbReference type="SUPFAM" id="SSF48452">
    <property type="entry name" value="TPR-like"/>
    <property type="match status" value="2"/>
</dbReference>
<keyword evidence="1" id="KW-0802">TPR repeat</keyword>
<feature type="repeat" description="TPR" evidence="1">
    <location>
        <begin position="268"/>
        <end position="301"/>
    </location>
</feature>
<dbReference type="PANTHER" id="PTHR44366:SF1">
    <property type="entry name" value="UDP-N-ACETYLGLUCOSAMINE--PEPTIDE N-ACETYLGLUCOSAMINYLTRANSFERASE 110 KDA SUBUNIT"/>
    <property type="match status" value="1"/>
</dbReference>
<dbReference type="InterPro" id="IPR037919">
    <property type="entry name" value="OGT"/>
</dbReference>
<feature type="repeat" description="TPR" evidence="1">
    <location>
        <begin position="384"/>
        <end position="417"/>
    </location>
</feature>
<feature type="repeat" description="TPR" evidence="1">
    <location>
        <begin position="600"/>
        <end position="633"/>
    </location>
</feature>
<dbReference type="SMART" id="SM00028">
    <property type="entry name" value="TPR"/>
    <property type="match status" value="11"/>
</dbReference>
<dbReference type="PANTHER" id="PTHR44366">
    <property type="entry name" value="UDP-N-ACETYLGLUCOSAMINE--PEPTIDE N-ACETYLGLUCOSAMINYLTRANSFERASE 110 KDA SUBUNIT"/>
    <property type="match status" value="1"/>
</dbReference>
<dbReference type="Pfam" id="PF13414">
    <property type="entry name" value="TPR_11"/>
    <property type="match status" value="1"/>
</dbReference>
<protein>
    <submittedName>
        <fullName evidence="3">Tetratricopeptide repeat protein</fullName>
    </submittedName>
</protein>
<reference evidence="3" key="1">
    <citation type="submission" date="2021-08" db="EMBL/GenBank/DDBJ databases">
        <title>Hoeflea bacterium WL0058 sp. nov., isolated from the sediment.</title>
        <authorList>
            <person name="Wang L."/>
            <person name="Zhang D."/>
        </authorList>
    </citation>
    <scope>NUCLEOTIDE SEQUENCE</scope>
    <source>
        <strain evidence="3">WL0058</strain>
    </source>
</reference>
<feature type="repeat" description="TPR" evidence="1">
    <location>
        <begin position="496"/>
        <end position="529"/>
    </location>
</feature>
<evidence type="ECO:0000256" key="1">
    <source>
        <dbReference type="PROSITE-ProRule" id="PRU00339"/>
    </source>
</evidence>